<dbReference type="KEGG" id="gtt:GUITHDRAFT_100045"/>
<sequence>MNARVQTEELRFKESRKMARNLIMNSPMMKSKPESVLHQARILALQRSKTSGGIAKPRISKLVKQSVTPIVKIKKEPRS</sequence>
<protein>
    <submittedName>
        <fullName evidence="1 2">Uncharacterized protein</fullName>
    </submittedName>
</protein>
<gene>
    <name evidence="1" type="ORF">GUITHDRAFT_100045</name>
</gene>
<reference evidence="1 3" key="1">
    <citation type="journal article" date="2012" name="Nature">
        <title>Algal genomes reveal evolutionary mosaicism and the fate of nucleomorphs.</title>
        <authorList>
            <consortium name="DOE Joint Genome Institute"/>
            <person name="Curtis B.A."/>
            <person name="Tanifuji G."/>
            <person name="Burki F."/>
            <person name="Gruber A."/>
            <person name="Irimia M."/>
            <person name="Maruyama S."/>
            <person name="Arias M.C."/>
            <person name="Ball S.G."/>
            <person name="Gile G.H."/>
            <person name="Hirakawa Y."/>
            <person name="Hopkins J.F."/>
            <person name="Kuo A."/>
            <person name="Rensing S.A."/>
            <person name="Schmutz J."/>
            <person name="Symeonidi A."/>
            <person name="Elias M."/>
            <person name="Eveleigh R.J."/>
            <person name="Herman E.K."/>
            <person name="Klute M.J."/>
            <person name="Nakayama T."/>
            <person name="Obornik M."/>
            <person name="Reyes-Prieto A."/>
            <person name="Armbrust E.V."/>
            <person name="Aves S.J."/>
            <person name="Beiko R.G."/>
            <person name="Coutinho P."/>
            <person name="Dacks J.B."/>
            <person name="Durnford D.G."/>
            <person name="Fast N.M."/>
            <person name="Green B.R."/>
            <person name="Grisdale C.J."/>
            <person name="Hempel F."/>
            <person name="Henrissat B."/>
            <person name="Hoppner M.P."/>
            <person name="Ishida K."/>
            <person name="Kim E."/>
            <person name="Koreny L."/>
            <person name="Kroth P.G."/>
            <person name="Liu Y."/>
            <person name="Malik S.B."/>
            <person name="Maier U.G."/>
            <person name="McRose D."/>
            <person name="Mock T."/>
            <person name="Neilson J.A."/>
            <person name="Onodera N.T."/>
            <person name="Poole A.M."/>
            <person name="Pritham E.J."/>
            <person name="Richards T.A."/>
            <person name="Rocap G."/>
            <person name="Roy S.W."/>
            <person name="Sarai C."/>
            <person name="Schaack S."/>
            <person name="Shirato S."/>
            <person name="Slamovits C.H."/>
            <person name="Spencer D.F."/>
            <person name="Suzuki S."/>
            <person name="Worden A.Z."/>
            <person name="Zauner S."/>
            <person name="Barry K."/>
            <person name="Bell C."/>
            <person name="Bharti A.K."/>
            <person name="Crow J.A."/>
            <person name="Grimwood J."/>
            <person name="Kramer R."/>
            <person name="Lindquist E."/>
            <person name="Lucas S."/>
            <person name="Salamov A."/>
            <person name="McFadden G.I."/>
            <person name="Lane C.E."/>
            <person name="Keeling P.J."/>
            <person name="Gray M.W."/>
            <person name="Grigoriev I.V."/>
            <person name="Archibald J.M."/>
        </authorList>
    </citation>
    <scope>NUCLEOTIDE SEQUENCE</scope>
    <source>
        <strain evidence="1 3">CCMP2712</strain>
    </source>
</reference>
<dbReference type="RefSeq" id="XP_005841551.1">
    <property type="nucleotide sequence ID" value="XM_005841494.1"/>
</dbReference>
<keyword evidence="3" id="KW-1185">Reference proteome</keyword>
<dbReference type="EnsemblProtists" id="EKX54571">
    <property type="protein sequence ID" value="EKX54571"/>
    <property type="gene ID" value="GUITHDRAFT_100045"/>
</dbReference>
<dbReference type="PaxDb" id="55529-EKX54571"/>
<name>L1K141_GUITC</name>
<dbReference type="GeneID" id="17311214"/>
<dbReference type="Proteomes" id="UP000011087">
    <property type="component" value="Unassembled WGS sequence"/>
</dbReference>
<proteinExistence type="predicted"/>
<organism evidence="1">
    <name type="scientific">Guillardia theta (strain CCMP2712)</name>
    <name type="common">Cryptophyte</name>
    <dbReference type="NCBI Taxonomy" id="905079"/>
    <lineage>
        <taxon>Eukaryota</taxon>
        <taxon>Cryptophyceae</taxon>
        <taxon>Pyrenomonadales</taxon>
        <taxon>Geminigeraceae</taxon>
        <taxon>Guillardia</taxon>
    </lineage>
</organism>
<dbReference type="AlphaFoldDB" id="L1K141"/>
<reference evidence="3" key="2">
    <citation type="submission" date="2012-11" db="EMBL/GenBank/DDBJ databases">
        <authorList>
            <person name="Kuo A."/>
            <person name="Curtis B.A."/>
            <person name="Tanifuji G."/>
            <person name="Burki F."/>
            <person name="Gruber A."/>
            <person name="Irimia M."/>
            <person name="Maruyama S."/>
            <person name="Arias M.C."/>
            <person name="Ball S.G."/>
            <person name="Gile G.H."/>
            <person name="Hirakawa Y."/>
            <person name="Hopkins J.F."/>
            <person name="Rensing S.A."/>
            <person name="Schmutz J."/>
            <person name="Symeonidi A."/>
            <person name="Elias M."/>
            <person name="Eveleigh R.J."/>
            <person name="Herman E.K."/>
            <person name="Klute M.J."/>
            <person name="Nakayama T."/>
            <person name="Obornik M."/>
            <person name="Reyes-Prieto A."/>
            <person name="Armbrust E.V."/>
            <person name="Aves S.J."/>
            <person name="Beiko R.G."/>
            <person name="Coutinho P."/>
            <person name="Dacks J.B."/>
            <person name="Durnford D.G."/>
            <person name="Fast N.M."/>
            <person name="Green B.R."/>
            <person name="Grisdale C."/>
            <person name="Hempe F."/>
            <person name="Henrissat B."/>
            <person name="Hoppner M.P."/>
            <person name="Ishida K.-I."/>
            <person name="Kim E."/>
            <person name="Koreny L."/>
            <person name="Kroth P.G."/>
            <person name="Liu Y."/>
            <person name="Malik S.-B."/>
            <person name="Maier U.G."/>
            <person name="McRose D."/>
            <person name="Mock T."/>
            <person name="Neilson J.A."/>
            <person name="Onodera N.T."/>
            <person name="Poole A.M."/>
            <person name="Pritham E.J."/>
            <person name="Richards T.A."/>
            <person name="Rocap G."/>
            <person name="Roy S.W."/>
            <person name="Sarai C."/>
            <person name="Schaack S."/>
            <person name="Shirato S."/>
            <person name="Slamovits C.H."/>
            <person name="Spencer D.F."/>
            <person name="Suzuki S."/>
            <person name="Worden A.Z."/>
            <person name="Zauner S."/>
            <person name="Barry K."/>
            <person name="Bell C."/>
            <person name="Bharti A.K."/>
            <person name="Crow J.A."/>
            <person name="Grimwood J."/>
            <person name="Kramer R."/>
            <person name="Lindquist E."/>
            <person name="Lucas S."/>
            <person name="Salamov A."/>
            <person name="McFadden G.I."/>
            <person name="Lane C.E."/>
            <person name="Keeling P.J."/>
            <person name="Gray M.W."/>
            <person name="Grigoriev I.V."/>
            <person name="Archibald J.M."/>
        </authorList>
    </citation>
    <scope>NUCLEOTIDE SEQUENCE</scope>
    <source>
        <strain evidence="3">CCMP2712</strain>
    </source>
</reference>
<evidence type="ECO:0000313" key="1">
    <source>
        <dbReference type="EMBL" id="EKX54571.1"/>
    </source>
</evidence>
<reference evidence="2" key="3">
    <citation type="submission" date="2016-03" db="UniProtKB">
        <authorList>
            <consortium name="EnsemblProtists"/>
        </authorList>
    </citation>
    <scope>IDENTIFICATION</scope>
</reference>
<accession>L1K141</accession>
<dbReference type="EMBL" id="JH992967">
    <property type="protein sequence ID" value="EKX54571.1"/>
    <property type="molecule type" value="Genomic_DNA"/>
</dbReference>
<dbReference type="HOGENOM" id="CLU_2611099_0_0_1"/>
<evidence type="ECO:0000313" key="2">
    <source>
        <dbReference type="EnsemblProtists" id="EKX54571"/>
    </source>
</evidence>
<evidence type="ECO:0000313" key="3">
    <source>
        <dbReference type="Proteomes" id="UP000011087"/>
    </source>
</evidence>